<keyword evidence="6" id="KW-1185">Reference proteome</keyword>
<dbReference type="GeneID" id="10504122"/>
<evidence type="ECO:0000256" key="2">
    <source>
        <dbReference type="ARBA" id="ARBA00023134"/>
    </source>
</evidence>
<sequence>MGVLFSTNKRFRFLILGLDGVGKKKILYRIKHNQDYPTLPSKGIFIEETQFNIHSGIQYDLYMMVFCGQCKIREFWPNTYKNMNADALIFVIDATDKCRIEETKEEIHILNNNEDFKNDPFLILVNKTDVPLSMKSIELVKVLGLENLSKKRKWNIIDTNALVDIKLGGIDKGLIWLLNTLTYDH</sequence>
<reference evidence="6" key="1">
    <citation type="journal article" date="2011" name="Genome Biol.">
        <title>Comparative genomics of the social amoebae Dictyostelium discoideum and Dictyostelium purpureum.</title>
        <authorList>
            <consortium name="US DOE Joint Genome Institute (JGI-PGF)"/>
            <person name="Sucgang R."/>
            <person name="Kuo A."/>
            <person name="Tian X."/>
            <person name="Salerno W."/>
            <person name="Parikh A."/>
            <person name="Feasley C.L."/>
            <person name="Dalin E."/>
            <person name="Tu H."/>
            <person name="Huang E."/>
            <person name="Barry K."/>
            <person name="Lindquist E."/>
            <person name="Shapiro H."/>
            <person name="Bruce D."/>
            <person name="Schmutz J."/>
            <person name="Salamov A."/>
            <person name="Fey P."/>
            <person name="Gaudet P."/>
            <person name="Anjard C."/>
            <person name="Babu M.M."/>
            <person name="Basu S."/>
            <person name="Bushmanova Y."/>
            <person name="van der Wel H."/>
            <person name="Katoh-Kurasawa M."/>
            <person name="Dinh C."/>
            <person name="Coutinho P.M."/>
            <person name="Saito T."/>
            <person name="Elias M."/>
            <person name="Schaap P."/>
            <person name="Kay R.R."/>
            <person name="Henrissat B."/>
            <person name="Eichinger L."/>
            <person name="Rivero F."/>
            <person name="Putnam N.H."/>
            <person name="West C.M."/>
            <person name="Loomis W.F."/>
            <person name="Chisholm R.L."/>
            <person name="Shaulsky G."/>
            <person name="Strassmann J.E."/>
            <person name="Queller D.C."/>
            <person name="Kuspa A."/>
            <person name="Grigoriev I.V."/>
        </authorList>
    </citation>
    <scope>NUCLEOTIDE SEQUENCE [LARGE SCALE GENOMIC DNA]</scope>
    <source>
        <strain evidence="6">QSDP1</strain>
    </source>
</reference>
<dbReference type="GO" id="GO:0016192">
    <property type="term" value="P:vesicle-mediated transport"/>
    <property type="evidence" value="ECO:0000318"/>
    <property type="project" value="GO_Central"/>
</dbReference>
<dbReference type="EMBL" id="GL871017">
    <property type="protein sequence ID" value="EGC36782.1"/>
    <property type="molecule type" value="Genomic_DNA"/>
</dbReference>
<dbReference type="InterPro" id="IPR027417">
    <property type="entry name" value="P-loop_NTPase"/>
</dbReference>
<feature type="binding site" evidence="4">
    <location>
        <position position="41"/>
    </location>
    <ligand>
        <name>Mg(2+)</name>
        <dbReference type="ChEBI" id="CHEBI:18420"/>
    </ligand>
</feature>
<dbReference type="GO" id="GO:0005737">
    <property type="term" value="C:cytoplasm"/>
    <property type="evidence" value="ECO:0000318"/>
    <property type="project" value="GO_Central"/>
</dbReference>
<dbReference type="SUPFAM" id="SSF52540">
    <property type="entry name" value="P-loop containing nucleoside triphosphate hydrolases"/>
    <property type="match status" value="1"/>
</dbReference>
<dbReference type="GO" id="GO:0005886">
    <property type="term" value="C:plasma membrane"/>
    <property type="evidence" value="ECO:0000318"/>
    <property type="project" value="GO_Central"/>
</dbReference>
<gene>
    <name evidence="5" type="ORF">DICPUDRAFT_77595</name>
</gene>
<dbReference type="OMA" id="CMEMNIE"/>
<dbReference type="FunFam" id="3.40.50.300:FF:003267">
    <property type="entry name" value="ADP-ribosylation factor-related"/>
    <property type="match status" value="1"/>
</dbReference>
<accession>F0ZH34</accession>
<dbReference type="GO" id="GO:0046872">
    <property type="term" value="F:metal ion binding"/>
    <property type="evidence" value="ECO:0007669"/>
    <property type="project" value="UniProtKB-KW"/>
</dbReference>
<feature type="binding site" evidence="3">
    <location>
        <position position="68"/>
    </location>
    <ligand>
        <name>GTP</name>
        <dbReference type="ChEBI" id="CHEBI:37565"/>
    </ligand>
</feature>
<evidence type="ECO:0000313" key="6">
    <source>
        <dbReference type="Proteomes" id="UP000001064"/>
    </source>
</evidence>
<evidence type="ECO:0000256" key="4">
    <source>
        <dbReference type="PIRSR" id="PIRSR606689-2"/>
    </source>
</evidence>
<dbReference type="SMART" id="SM00178">
    <property type="entry name" value="SAR"/>
    <property type="match status" value="1"/>
</dbReference>
<keyword evidence="1 3" id="KW-0547">Nucleotide-binding</keyword>
<dbReference type="GO" id="GO:0003924">
    <property type="term" value="F:GTPase activity"/>
    <property type="evidence" value="ECO:0007669"/>
    <property type="project" value="InterPro"/>
</dbReference>
<evidence type="ECO:0000256" key="3">
    <source>
        <dbReference type="PIRSR" id="PIRSR606689-1"/>
    </source>
</evidence>
<dbReference type="PRINTS" id="PR00328">
    <property type="entry name" value="SAR1GTPBP"/>
</dbReference>
<dbReference type="RefSeq" id="XP_003286728.1">
    <property type="nucleotide sequence ID" value="XM_003286680.1"/>
</dbReference>
<dbReference type="GO" id="GO:0005525">
    <property type="term" value="F:GTP binding"/>
    <property type="evidence" value="ECO:0000318"/>
    <property type="project" value="GO_Central"/>
</dbReference>
<evidence type="ECO:0008006" key="7">
    <source>
        <dbReference type="Google" id="ProtNLM"/>
    </source>
</evidence>
<dbReference type="VEuPathDB" id="AmoebaDB:DICPUDRAFT_77595"/>
<dbReference type="InterPro" id="IPR024156">
    <property type="entry name" value="Small_GTPase_ARF"/>
</dbReference>
<dbReference type="STRING" id="5786.F0ZH34"/>
<dbReference type="PROSITE" id="PS51417">
    <property type="entry name" value="ARF"/>
    <property type="match status" value="1"/>
</dbReference>
<evidence type="ECO:0000313" key="5">
    <source>
        <dbReference type="EMBL" id="EGC36782.1"/>
    </source>
</evidence>
<dbReference type="KEGG" id="dpp:DICPUDRAFT_77595"/>
<keyword evidence="2 3" id="KW-0342">GTP-binding</keyword>
<keyword evidence="4" id="KW-0479">Metal-binding</keyword>
<dbReference type="InterPro" id="IPR006689">
    <property type="entry name" value="Small_GTPase_ARF/SAR"/>
</dbReference>
<evidence type="ECO:0000256" key="1">
    <source>
        <dbReference type="ARBA" id="ARBA00022741"/>
    </source>
</evidence>
<dbReference type="InParanoid" id="F0ZH34"/>
<name>F0ZH34_DICPU</name>
<proteinExistence type="predicted"/>
<dbReference type="Pfam" id="PF00025">
    <property type="entry name" value="Arf"/>
    <property type="match status" value="1"/>
</dbReference>
<dbReference type="AlphaFoldDB" id="F0ZH34"/>
<dbReference type="Proteomes" id="UP000001064">
    <property type="component" value="Unassembled WGS sequence"/>
</dbReference>
<dbReference type="GO" id="GO:0006886">
    <property type="term" value="P:intracellular protein transport"/>
    <property type="evidence" value="ECO:0000318"/>
    <property type="project" value="GO_Central"/>
</dbReference>
<feature type="binding site" evidence="3">
    <location>
        <begin position="126"/>
        <end position="129"/>
    </location>
    <ligand>
        <name>GTP</name>
        <dbReference type="ChEBI" id="CHEBI:37565"/>
    </ligand>
</feature>
<dbReference type="eggNOG" id="KOG0070">
    <property type="taxonomic scope" value="Eukaryota"/>
</dbReference>
<dbReference type="SMART" id="SM00177">
    <property type="entry name" value="ARF"/>
    <property type="match status" value="1"/>
</dbReference>
<dbReference type="PANTHER" id="PTHR11711">
    <property type="entry name" value="ADP RIBOSYLATION FACTOR-RELATED"/>
    <property type="match status" value="1"/>
</dbReference>
<keyword evidence="4" id="KW-0460">Magnesium</keyword>
<dbReference type="OrthoDB" id="2011769at2759"/>
<dbReference type="Gene3D" id="3.40.50.300">
    <property type="entry name" value="P-loop containing nucleotide triphosphate hydrolases"/>
    <property type="match status" value="1"/>
</dbReference>
<protein>
    <recommendedName>
        <fullName evidence="7">ADP-ribosylation factor</fullName>
    </recommendedName>
</protein>
<organism evidence="5 6">
    <name type="scientific">Dictyostelium purpureum</name>
    <name type="common">Slime mold</name>
    <dbReference type="NCBI Taxonomy" id="5786"/>
    <lineage>
        <taxon>Eukaryota</taxon>
        <taxon>Amoebozoa</taxon>
        <taxon>Evosea</taxon>
        <taxon>Eumycetozoa</taxon>
        <taxon>Dictyostelia</taxon>
        <taxon>Dictyosteliales</taxon>
        <taxon>Dictyosteliaceae</taxon>
        <taxon>Dictyostelium</taxon>
    </lineage>
</organism>